<dbReference type="AlphaFoldDB" id="A0AAV1QFA4"/>
<keyword evidence="3" id="KW-1185">Reference proteome</keyword>
<dbReference type="InterPro" id="IPR003597">
    <property type="entry name" value="Ig_C1-set"/>
</dbReference>
<dbReference type="Pfam" id="PF07654">
    <property type="entry name" value="C1-set"/>
    <property type="match status" value="1"/>
</dbReference>
<comment type="caution">
    <text evidence="2">The sequence shown here is derived from an EMBL/GenBank/DDBJ whole genome shotgun (WGS) entry which is preliminary data.</text>
</comment>
<dbReference type="Gene3D" id="2.60.40.10">
    <property type="entry name" value="Immunoglobulins"/>
    <property type="match status" value="1"/>
</dbReference>
<organism evidence="2 3">
    <name type="scientific">Scomber scombrus</name>
    <name type="common">Atlantic mackerel</name>
    <name type="synonym">Scomber vernalis</name>
    <dbReference type="NCBI Taxonomy" id="13677"/>
    <lineage>
        <taxon>Eukaryota</taxon>
        <taxon>Metazoa</taxon>
        <taxon>Chordata</taxon>
        <taxon>Craniata</taxon>
        <taxon>Vertebrata</taxon>
        <taxon>Euteleostomi</taxon>
        <taxon>Actinopterygii</taxon>
        <taxon>Neopterygii</taxon>
        <taxon>Teleostei</taxon>
        <taxon>Neoteleostei</taxon>
        <taxon>Acanthomorphata</taxon>
        <taxon>Pelagiaria</taxon>
        <taxon>Scombriformes</taxon>
        <taxon>Scombridae</taxon>
        <taxon>Scomber</taxon>
    </lineage>
</organism>
<feature type="domain" description="Ig-like" evidence="1">
    <location>
        <begin position="57"/>
        <end position="159"/>
    </location>
</feature>
<dbReference type="PROSITE" id="PS50835">
    <property type="entry name" value="IG_LIKE"/>
    <property type="match status" value="1"/>
</dbReference>
<dbReference type="InterPro" id="IPR013783">
    <property type="entry name" value="Ig-like_fold"/>
</dbReference>
<dbReference type="Proteomes" id="UP001314229">
    <property type="component" value="Unassembled WGS sequence"/>
</dbReference>
<gene>
    <name evidence="2" type="ORF">FSCOSCO3_A001096</name>
</gene>
<evidence type="ECO:0000259" key="1">
    <source>
        <dbReference type="PROSITE" id="PS50835"/>
    </source>
</evidence>
<evidence type="ECO:0000313" key="3">
    <source>
        <dbReference type="Proteomes" id="UP001314229"/>
    </source>
</evidence>
<accession>A0AAV1QFA4</accession>
<dbReference type="InterPro" id="IPR007110">
    <property type="entry name" value="Ig-like_dom"/>
</dbReference>
<sequence length="161" mass="17129">MGSLGSVGLRAGGQSVFFSVVFSDGTRLLVDVNEKTADSDEDNERLHRHGDWKGSGPSVQILSSIPPPLDPGSAPLLVCVLSGFSSPPLDVLWWVDDTAVTSEVTSADATVSWMRSEQGGAYSAISVWEVSAADWSSRSTYWCGSVQDGTVYRQRSKVTGG</sequence>
<dbReference type="InterPro" id="IPR036179">
    <property type="entry name" value="Ig-like_dom_sf"/>
</dbReference>
<name>A0AAV1QFA4_SCOSC</name>
<protein>
    <submittedName>
        <fullName evidence="2">Uncharacterized protein LOC122989011</fullName>
    </submittedName>
</protein>
<reference evidence="2 3" key="1">
    <citation type="submission" date="2024-01" db="EMBL/GenBank/DDBJ databases">
        <authorList>
            <person name="Alioto T."/>
            <person name="Alioto T."/>
            <person name="Gomez Garrido J."/>
        </authorList>
    </citation>
    <scope>NUCLEOTIDE SEQUENCE [LARGE SCALE GENOMIC DNA]</scope>
</reference>
<dbReference type="SUPFAM" id="SSF48726">
    <property type="entry name" value="Immunoglobulin"/>
    <property type="match status" value="1"/>
</dbReference>
<evidence type="ECO:0000313" key="2">
    <source>
        <dbReference type="EMBL" id="CAK6981845.1"/>
    </source>
</evidence>
<proteinExistence type="predicted"/>
<dbReference type="EMBL" id="CAWUFR010000904">
    <property type="protein sequence ID" value="CAK6981845.1"/>
    <property type="molecule type" value="Genomic_DNA"/>
</dbReference>